<feature type="region of interest" description="Disordered" evidence="1">
    <location>
        <begin position="74"/>
        <end position="119"/>
    </location>
</feature>
<dbReference type="SUPFAM" id="SSF51430">
    <property type="entry name" value="NAD(P)-linked oxidoreductase"/>
    <property type="match status" value="1"/>
</dbReference>
<proteinExistence type="predicted"/>
<protein>
    <submittedName>
        <fullName evidence="3">NADP-dependent oxidoreductase domain-containing protein</fullName>
    </submittedName>
</protein>
<evidence type="ECO:0000259" key="2">
    <source>
        <dbReference type="Pfam" id="PF00248"/>
    </source>
</evidence>
<name>A0ABQ7H2A2_DUNSA</name>
<organism evidence="3 4">
    <name type="scientific">Dunaliella salina</name>
    <name type="common">Green alga</name>
    <name type="synonym">Protococcus salinus</name>
    <dbReference type="NCBI Taxonomy" id="3046"/>
    <lineage>
        <taxon>Eukaryota</taxon>
        <taxon>Viridiplantae</taxon>
        <taxon>Chlorophyta</taxon>
        <taxon>core chlorophytes</taxon>
        <taxon>Chlorophyceae</taxon>
        <taxon>CS clade</taxon>
        <taxon>Chlamydomonadales</taxon>
        <taxon>Dunaliellaceae</taxon>
        <taxon>Dunaliella</taxon>
    </lineage>
</organism>
<evidence type="ECO:0000313" key="4">
    <source>
        <dbReference type="Proteomes" id="UP000815325"/>
    </source>
</evidence>
<sequence>MLHKQLRIRIPTSSCTNYTWRLVPSSVQRIQLGARKRRTLMCHASIEASSQAVTRRRLAQLSLSGAILLGGSNRAGASEEETQVLPRSDNDDVSAETEGAPTGSNKISRGRGGPPLPLVPKAALRKVDKQSPPLEVSRVVKGCWQLDGEHKGNPKTDRTSGSAAMTDFERFNAAGITTVDTADIYGPSESQIGQYLRLYPWRRDQMQICTKVTIMEEDVPQLTQDLLEYRIRRSMARLGVSSLDLVQLHWENFEQQKSEVRSPRGSRKVAGSVDAAKWMADLQGRGLIKGLGLTNFDVPHLLQIVDAGVEVASHQVQYSVLDRRPELYMMDLCEKRGIPIIAYGTLVR</sequence>
<dbReference type="Pfam" id="PF00248">
    <property type="entry name" value="Aldo_ket_red"/>
    <property type="match status" value="1"/>
</dbReference>
<evidence type="ECO:0000256" key="1">
    <source>
        <dbReference type="SAM" id="MobiDB-lite"/>
    </source>
</evidence>
<comment type="caution">
    <text evidence="3">The sequence shown here is derived from an EMBL/GenBank/DDBJ whole genome shotgun (WGS) entry which is preliminary data.</text>
</comment>
<dbReference type="InterPro" id="IPR020471">
    <property type="entry name" value="AKR"/>
</dbReference>
<dbReference type="Proteomes" id="UP000815325">
    <property type="component" value="Unassembled WGS sequence"/>
</dbReference>
<dbReference type="Gene3D" id="3.20.20.100">
    <property type="entry name" value="NADP-dependent oxidoreductase domain"/>
    <property type="match status" value="1"/>
</dbReference>
<dbReference type="EMBL" id="MU069498">
    <property type="protein sequence ID" value="KAF5840986.1"/>
    <property type="molecule type" value="Genomic_DNA"/>
</dbReference>
<reference evidence="3" key="1">
    <citation type="submission" date="2017-08" db="EMBL/GenBank/DDBJ databases">
        <authorList>
            <person name="Polle J.E."/>
            <person name="Barry K."/>
            <person name="Cushman J."/>
            <person name="Schmutz J."/>
            <person name="Tran D."/>
            <person name="Hathwaick L.T."/>
            <person name="Yim W.C."/>
            <person name="Jenkins J."/>
            <person name="Mckie-Krisberg Z.M."/>
            <person name="Prochnik S."/>
            <person name="Lindquist E."/>
            <person name="Dockter R.B."/>
            <person name="Adam C."/>
            <person name="Molina H."/>
            <person name="Bunkerborg J."/>
            <person name="Jin E."/>
            <person name="Buchheim M."/>
            <person name="Magnuson J."/>
        </authorList>
    </citation>
    <scope>NUCLEOTIDE SEQUENCE</scope>
    <source>
        <strain evidence="3">CCAP 19/18</strain>
    </source>
</reference>
<dbReference type="InterPro" id="IPR023210">
    <property type="entry name" value="NADP_OxRdtase_dom"/>
</dbReference>
<dbReference type="PANTHER" id="PTHR43147:SF5">
    <property type="entry name" value="OXIDOREDUCTASE"/>
    <property type="match status" value="1"/>
</dbReference>
<dbReference type="InterPro" id="IPR036812">
    <property type="entry name" value="NAD(P)_OxRdtase_dom_sf"/>
</dbReference>
<accession>A0ABQ7H2A2</accession>
<dbReference type="PANTHER" id="PTHR43147">
    <property type="entry name" value="PROTEIN TAS"/>
    <property type="match status" value="1"/>
</dbReference>
<feature type="domain" description="NADP-dependent oxidoreductase" evidence="2">
    <location>
        <begin position="139"/>
        <end position="346"/>
    </location>
</feature>
<keyword evidence="4" id="KW-1185">Reference proteome</keyword>
<dbReference type="PRINTS" id="PR00069">
    <property type="entry name" value="ALDKETRDTASE"/>
</dbReference>
<gene>
    <name evidence="3" type="ORF">DUNSADRAFT_14842</name>
</gene>
<evidence type="ECO:0000313" key="3">
    <source>
        <dbReference type="EMBL" id="KAF5840986.1"/>
    </source>
</evidence>